<dbReference type="CDD" id="cd00397">
    <property type="entry name" value="DNA_BRE_C"/>
    <property type="match status" value="1"/>
</dbReference>
<evidence type="ECO:0000256" key="3">
    <source>
        <dbReference type="ARBA" id="ARBA00023125"/>
    </source>
</evidence>
<gene>
    <name evidence="8" type="ORF">MTBPR1_100051</name>
</gene>
<evidence type="ECO:0000256" key="4">
    <source>
        <dbReference type="ARBA" id="ARBA00023172"/>
    </source>
</evidence>
<keyword evidence="2" id="KW-0229">DNA integration</keyword>
<protein>
    <recommendedName>
        <fullName evidence="10">Tyr recombinase domain-containing protein</fullName>
    </recommendedName>
</protein>
<dbReference type="EMBL" id="FLYE01000002">
    <property type="protein sequence ID" value="SCA55410.1"/>
    <property type="molecule type" value="Genomic_DNA"/>
</dbReference>
<dbReference type="PANTHER" id="PTHR30349:SF41">
    <property type="entry name" value="INTEGRASE_RECOMBINASE PROTEIN MJ0367-RELATED"/>
    <property type="match status" value="1"/>
</dbReference>
<evidence type="ECO:0008006" key="10">
    <source>
        <dbReference type="Google" id="ProtNLM"/>
    </source>
</evidence>
<dbReference type="InterPro" id="IPR050090">
    <property type="entry name" value="Tyrosine_recombinase_XerCD"/>
</dbReference>
<dbReference type="PROSITE" id="PS51900">
    <property type="entry name" value="CB"/>
    <property type="match status" value="1"/>
</dbReference>
<dbReference type="InterPro" id="IPR011010">
    <property type="entry name" value="DNA_brk_join_enz"/>
</dbReference>
<evidence type="ECO:0000256" key="5">
    <source>
        <dbReference type="PROSITE-ProRule" id="PRU01248"/>
    </source>
</evidence>
<dbReference type="Proteomes" id="UP000231658">
    <property type="component" value="Unassembled WGS sequence"/>
</dbReference>
<dbReference type="AlphaFoldDB" id="A0A1C3RDP0"/>
<evidence type="ECO:0000259" key="6">
    <source>
        <dbReference type="PROSITE" id="PS51898"/>
    </source>
</evidence>
<dbReference type="GO" id="GO:0006310">
    <property type="term" value="P:DNA recombination"/>
    <property type="evidence" value="ECO:0007669"/>
    <property type="project" value="UniProtKB-KW"/>
</dbReference>
<name>A0A1C3RDP0_9PROT</name>
<keyword evidence="4" id="KW-0233">DNA recombination</keyword>
<reference evidence="8 9" key="1">
    <citation type="submission" date="2016-07" db="EMBL/GenBank/DDBJ databases">
        <authorList>
            <person name="Lefevre C.T."/>
        </authorList>
    </citation>
    <scope>NUCLEOTIDE SEQUENCE [LARGE SCALE GENOMIC DNA]</scope>
    <source>
        <strain evidence="8">PR1</strain>
    </source>
</reference>
<dbReference type="InterPro" id="IPR010998">
    <property type="entry name" value="Integrase_recombinase_N"/>
</dbReference>
<dbReference type="PROSITE" id="PS51898">
    <property type="entry name" value="TYR_RECOMBINASE"/>
    <property type="match status" value="1"/>
</dbReference>
<evidence type="ECO:0000313" key="8">
    <source>
        <dbReference type="EMBL" id="SCA55410.1"/>
    </source>
</evidence>
<feature type="domain" description="Tyr recombinase" evidence="6">
    <location>
        <begin position="230"/>
        <end position="435"/>
    </location>
</feature>
<dbReference type="GO" id="GO:0003677">
    <property type="term" value="F:DNA binding"/>
    <property type="evidence" value="ECO:0007669"/>
    <property type="project" value="UniProtKB-UniRule"/>
</dbReference>
<dbReference type="STRING" id="1867952.MTBPR1_100051"/>
<accession>A0A1C3RDP0</accession>
<sequence>MSMKKNGEVTGVVENDPNGYAVIFKREEKLSSNYYYEIKLHGHKPIARSCKTDQKSKAFNIANREYYEILNRLENEQNLVIPTTEKLVDLFDEHLKSRVVEKQLSDQNYKAKYYRLLYIRKFFGKTALDKLRTVDIEKFINYLHTSHKEIGYEDKSGKRYTTIRYVNKKGKKVTSKRPIRPLSPTTIKFILGTLDQLFDYAIRNSYVNKRDVPEFDYKSEIIARVPFTRKEIEVIEKHLDTWIANSRDRNTSISREVFAAYVMLLRYSGIRVGEARYLKWRHYQPKLDKENYLLEVALHIPKSKVKKAKGRTVSIHPDVHKYMAKLQKVHARILGREPHEDDYLWISWRKKHVYSYKQQFKKYLEFIDVTHSEEIENEDPIPYTIYCLRHSYATHLIEDGGDSYFIAKNMGTSQRMLIEHYDKSEAVRHGEKIHGSNAETQKAKKKQDNIDNNVIAPLPSFSDMKIKDVEGELFFVSEEKRLLIE</sequence>
<dbReference type="RefSeq" id="WP_069186129.1">
    <property type="nucleotide sequence ID" value="NZ_FLYE01000002.1"/>
</dbReference>
<organism evidence="8 9">
    <name type="scientific">Candidatus Terasakiella magnetica</name>
    <dbReference type="NCBI Taxonomy" id="1867952"/>
    <lineage>
        <taxon>Bacteria</taxon>
        <taxon>Pseudomonadati</taxon>
        <taxon>Pseudomonadota</taxon>
        <taxon>Alphaproteobacteria</taxon>
        <taxon>Rhodospirillales</taxon>
        <taxon>Terasakiellaceae</taxon>
        <taxon>Terasakiella</taxon>
    </lineage>
</organism>
<dbReference type="Gene3D" id="1.10.443.10">
    <property type="entry name" value="Intergrase catalytic core"/>
    <property type="match status" value="1"/>
</dbReference>
<evidence type="ECO:0000313" key="9">
    <source>
        <dbReference type="Proteomes" id="UP000231658"/>
    </source>
</evidence>
<keyword evidence="3 5" id="KW-0238">DNA-binding</keyword>
<dbReference type="InterPro" id="IPR044068">
    <property type="entry name" value="CB"/>
</dbReference>
<dbReference type="GO" id="GO:0015074">
    <property type="term" value="P:DNA integration"/>
    <property type="evidence" value="ECO:0007669"/>
    <property type="project" value="UniProtKB-KW"/>
</dbReference>
<dbReference type="Pfam" id="PF00589">
    <property type="entry name" value="Phage_integrase"/>
    <property type="match status" value="1"/>
</dbReference>
<evidence type="ECO:0000256" key="1">
    <source>
        <dbReference type="ARBA" id="ARBA00008857"/>
    </source>
</evidence>
<evidence type="ECO:0000256" key="2">
    <source>
        <dbReference type="ARBA" id="ARBA00022908"/>
    </source>
</evidence>
<dbReference type="SUPFAM" id="SSF56349">
    <property type="entry name" value="DNA breaking-rejoining enzymes"/>
    <property type="match status" value="1"/>
</dbReference>
<evidence type="ECO:0000259" key="7">
    <source>
        <dbReference type="PROSITE" id="PS51900"/>
    </source>
</evidence>
<proteinExistence type="inferred from homology"/>
<comment type="similarity">
    <text evidence="1">Belongs to the 'phage' integrase family.</text>
</comment>
<feature type="domain" description="Core-binding (CB)" evidence="7">
    <location>
        <begin position="82"/>
        <end position="202"/>
    </location>
</feature>
<dbReference type="PANTHER" id="PTHR30349">
    <property type="entry name" value="PHAGE INTEGRASE-RELATED"/>
    <property type="match status" value="1"/>
</dbReference>
<dbReference type="InterPro" id="IPR002104">
    <property type="entry name" value="Integrase_catalytic"/>
</dbReference>
<dbReference type="InterPro" id="IPR013762">
    <property type="entry name" value="Integrase-like_cat_sf"/>
</dbReference>
<dbReference type="Gene3D" id="1.10.150.130">
    <property type="match status" value="1"/>
</dbReference>
<keyword evidence="9" id="KW-1185">Reference proteome</keyword>